<organism evidence="1 2">
    <name type="scientific">Pisolithus microcarpus 441</name>
    <dbReference type="NCBI Taxonomy" id="765257"/>
    <lineage>
        <taxon>Eukaryota</taxon>
        <taxon>Fungi</taxon>
        <taxon>Dikarya</taxon>
        <taxon>Basidiomycota</taxon>
        <taxon>Agaricomycotina</taxon>
        <taxon>Agaricomycetes</taxon>
        <taxon>Agaricomycetidae</taxon>
        <taxon>Boletales</taxon>
        <taxon>Sclerodermatineae</taxon>
        <taxon>Pisolithaceae</taxon>
        <taxon>Pisolithus</taxon>
    </lineage>
</organism>
<name>A0A0C9YHV0_9AGAM</name>
<reference evidence="2" key="2">
    <citation type="submission" date="2015-01" db="EMBL/GenBank/DDBJ databases">
        <title>Evolutionary Origins and Diversification of the Mycorrhizal Mutualists.</title>
        <authorList>
            <consortium name="DOE Joint Genome Institute"/>
            <consortium name="Mycorrhizal Genomics Consortium"/>
            <person name="Kohler A."/>
            <person name="Kuo A."/>
            <person name="Nagy L.G."/>
            <person name="Floudas D."/>
            <person name="Copeland A."/>
            <person name="Barry K.W."/>
            <person name="Cichocki N."/>
            <person name="Veneault-Fourrey C."/>
            <person name="LaButti K."/>
            <person name="Lindquist E.A."/>
            <person name="Lipzen A."/>
            <person name="Lundell T."/>
            <person name="Morin E."/>
            <person name="Murat C."/>
            <person name="Riley R."/>
            <person name="Ohm R."/>
            <person name="Sun H."/>
            <person name="Tunlid A."/>
            <person name="Henrissat B."/>
            <person name="Grigoriev I.V."/>
            <person name="Hibbett D.S."/>
            <person name="Martin F."/>
        </authorList>
    </citation>
    <scope>NUCLEOTIDE SEQUENCE [LARGE SCALE GENOMIC DNA]</scope>
    <source>
        <strain evidence="2">441</strain>
    </source>
</reference>
<dbReference type="EMBL" id="KN833862">
    <property type="protein sequence ID" value="KIK16276.1"/>
    <property type="molecule type" value="Genomic_DNA"/>
</dbReference>
<sequence>MIPTYKDRNSCRQCSSRLFLRESNDLYSNAIITLLLRTIFGTSFGGDLRSSLRSILYGGGGYS</sequence>
<dbReference type="Proteomes" id="UP000054018">
    <property type="component" value="Unassembled WGS sequence"/>
</dbReference>
<dbReference type="HOGENOM" id="CLU_2886704_0_0_1"/>
<dbReference type="AlphaFoldDB" id="A0A0C9YHV0"/>
<evidence type="ECO:0000313" key="1">
    <source>
        <dbReference type="EMBL" id="KIK16276.1"/>
    </source>
</evidence>
<evidence type="ECO:0000313" key="2">
    <source>
        <dbReference type="Proteomes" id="UP000054018"/>
    </source>
</evidence>
<proteinExistence type="predicted"/>
<gene>
    <name evidence="1" type="ORF">PISMIDRAFT_686430</name>
</gene>
<protein>
    <submittedName>
        <fullName evidence="1">Uncharacterized protein</fullName>
    </submittedName>
</protein>
<accession>A0A0C9YHV0</accession>
<keyword evidence="2" id="KW-1185">Reference proteome</keyword>
<reference evidence="1 2" key="1">
    <citation type="submission" date="2014-04" db="EMBL/GenBank/DDBJ databases">
        <authorList>
            <consortium name="DOE Joint Genome Institute"/>
            <person name="Kuo A."/>
            <person name="Kohler A."/>
            <person name="Costa M.D."/>
            <person name="Nagy L.G."/>
            <person name="Floudas D."/>
            <person name="Copeland A."/>
            <person name="Barry K.W."/>
            <person name="Cichocki N."/>
            <person name="Veneault-Fourrey C."/>
            <person name="LaButti K."/>
            <person name="Lindquist E.A."/>
            <person name="Lipzen A."/>
            <person name="Lundell T."/>
            <person name="Morin E."/>
            <person name="Murat C."/>
            <person name="Sun H."/>
            <person name="Tunlid A."/>
            <person name="Henrissat B."/>
            <person name="Grigoriev I.V."/>
            <person name="Hibbett D.S."/>
            <person name="Martin F."/>
            <person name="Nordberg H.P."/>
            <person name="Cantor M.N."/>
            <person name="Hua S.X."/>
        </authorList>
    </citation>
    <scope>NUCLEOTIDE SEQUENCE [LARGE SCALE GENOMIC DNA]</scope>
    <source>
        <strain evidence="1 2">441</strain>
    </source>
</reference>